<evidence type="ECO:0000259" key="10">
    <source>
        <dbReference type="PROSITE" id="PS50157"/>
    </source>
</evidence>
<dbReference type="AlphaFoldDB" id="A0A9P5XNV0"/>
<evidence type="ECO:0000256" key="1">
    <source>
        <dbReference type="ARBA" id="ARBA00004123"/>
    </source>
</evidence>
<evidence type="ECO:0000256" key="2">
    <source>
        <dbReference type="ARBA" id="ARBA00022723"/>
    </source>
</evidence>
<comment type="subcellular location">
    <subcellularLocation>
        <location evidence="1">Nucleus</location>
    </subcellularLocation>
</comment>
<dbReference type="PROSITE" id="PS50157">
    <property type="entry name" value="ZINC_FINGER_C2H2_2"/>
    <property type="match status" value="2"/>
</dbReference>
<feature type="domain" description="C2H2-type" evidence="10">
    <location>
        <begin position="269"/>
        <end position="296"/>
    </location>
</feature>
<feature type="compositionally biased region" description="Basic and acidic residues" evidence="9">
    <location>
        <begin position="390"/>
        <end position="403"/>
    </location>
</feature>
<dbReference type="SMART" id="SM00355">
    <property type="entry name" value="ZnF_C2H2"/>
    <property type="match status" value="2"/>
</dbReference>
<dbReference type="EMBL" id="MU151057">
    <property type="protein sequence ID" value="KAF9454004.1"/>
    <property type="molecule type" value="Genomic_DNA"/>
</dbReference>
<keyword evidence="3" id="KW-0677">Repeat</keyword>
<dbReference type="Proteomes" id="UP000807342">
    <property type="component" value="Unassembled WGS sequence"/>
</dbReference>
<evidence type="ECO:0000256" key="6">
    <source>
        <dbReference type="ARBA" id="ARBA00023125"/>
    </source>
</evidence>
<evidence type="ECO:0000256" key="9">
    <source>
        <dbReference type="SAM" id="MobiDB-lite"/>
    </source>
</evidence>
<feature type="domain" description="C2H2-type" evidence="10">
    <location>
        <begin position="297"/>
        <end position="326"/>
    </location>
</feature>
<evidence type="ECO:0000313" key="11">
    <source>
        <dbReference type="EMBL" id="KAF9454004.1"/>
    </source>
</evidence>
<keyword evidence="4 8" id="KW-0863">Zinc-finger</keyword>
<dbReference type="GO" id="GO:0000981">
    <property type="term" value="F:DNA-binding transcription factor activity, RNA polymerase II-specific"/>
    <property type="evidence" value="ECO:0007669"/>
    <property type="project" value="TreeGrafter"/>
</dbReference>
<keyword evidence="2" id="KW-0479">Metal-binding</keyword>
<feature type="region of interest" description="Disordered" evidence="9">
    <location>
        <begin position="1"/>
        <end position="171"/>
    </location>
</feature>
<keyword evidence="6" id="KW-0238">DNA-binding</keyword>
<dbReference type="PANTHER" id="PTHR14196">
    <property type="entry name" value="ODD-SKIPPED - RELATED"/>
    <property type="match status" value="1"/>
</dbReference>
<feature type="compositionally biased region" description="Low complexity" evidence="9">
    <location>
        <begin position="51"/>
        <end position="70"/>
    </location>
</feature>
<organism evidence="11 12">
    <name type="scientific">Macrolepiota fuliginosa MF-IS2</name>
    <dbReference type="NCBI Taxonomy" id="1400762"/>
    <lineage>
        <taxon>Eukaryota</taxon>
        <taxon>Fungi</taxon>
        <taxon>Dikarya</taxon>
        <taxon>Basidiomycota</taxon>
        <taxon>Agaricomycotina</taxon>
        <taxon>Agaricomycetes</taxon>
        <taxon>Agaricomycetidae</taxon>
        <taxon>Agaricales</taxon>
        <taxon>Agaricineae</taxon>
        <taxon>Agaricaceae</taxon>
        <taxon>Macrolepiota</taxon>
    </lineage>
</organism>
<evidence type="ECO:0000256" key="4">
    <source>
        <dbReference type="ARBA" id="ARBA00022771"/>
    </source>
</evidence>
<protein>
    <recommendedName>
        <fullName evidence="10">C2H2-type domain-containing protein</fullName>
    </recommendedName>
</protein>
<evidence type="ECO:0000256" key="8">
    <source>
        <dbReference type="PROSITE-ProRule" id="PRU00042"/>
    </source>
</evidence>
<keyword evidence="12" id="KW-1185">Reference proteome</keyword>
<dbReference type="FunFam" id="3.30.160.60:FF:001465">
    <property type="entry name" value="Zinc finger protein 560"/>
    <property type="match status" value="1"/>
</dbReference>
<dbReference type="InterPro" id="IPR036236">
    <property type="entry name" value="Znf_C2H2_sf"/>
</dbReference>
<feature type="compositionally biased region" description="Basic and acidic residues" evidence="9">
    <location>
        <begin position="21"/>
        <end position="32"/>
    </location>
</feature>
<feature type="compositionally biased region" description="Polar residues" evidence="9">
    <location>
        <begin position="101"/>
        <end position="119"/>
    </location>
</feature>
<dbReference type="Gene3D" id="3.30.160.60">
    <property type="entry name" value="Classic Zinc Finger"/>
    <property type="match status" value="2"/>
</dbReference>
<gene>
    <name evidence="11" type="ORF">P691DRAFT_771005</name>
</gene>
<dbReference type="SUPFAM" id="SSF57667">
    <property type="entry name" value="beta-beta-alpha zinc fingers"/>
    <property type="match status" value="1"/>
</dbReference>
<evidence type="ECO:0000313" key="12">
    <source>
        <dbReference type="Proteomes" id="UP000807342"/>
    </source>
</evidence>
<dbReference type="GO" id="GO:0000977">
    <property type="term" value="F:RNA polymerase II transcription regulatory region sequence-specific DNA binding"/>
    <property type="evidence" value="ECO:0007669"/>
    <property type="project" value="TreeGrafter"/>
</dbReference>
<name>A0A9P5XNV0_9AGAR</name>
<comment type="caution">
    <text evidence="11">The sequence shown here is derived from an EMBL/GenBank/DDBJ whole genome shotgun (WGS) entry which is preliminary data.</text>
</comment>
<dbReference type="FunFam" id="3.30.160.60:FF:000358">
    <property type="entry name" value="zinc finger protein 24"/>
    <property type="match status" value="1"/>
</dbReference>
<dbReference type="InterPro" id="IPR050717">
    <property type="entry name" value="C2H2-ZF_Transcription_Reg"/>
</dbReference>
<dbReference type="PANTHER" id="PTHR14196:SF12">
    <property type="entry name" value="ZINC FINGER PROTEIN 208-LIKE"/>
    <property type="match status" value="1"/>
</dbReference>
<evidence type="ECO:0000256" key="5">
    <source>
        <dbReference type="ARBA" id="ARBA00022833"/>
    </source>
</evidence>
<dbReference type="GO" id="GO:0000122">
    <property type="term" value="P:negative regulation of transcription by RNA polymerase II"/>
    <property type="evidence" value="ECO:0007669"/>
    <property type="project" value="UniProtKB-ARBA"/>
</dbReference>
<evidence type="ECO:0000256" key="7">
    <source>
        <dbReference type="ARBA" id="ARBA00023242"/>
    </source>
</evidence>
<dbReference type="PROSITE" id="PS00028">
    <property type="entry name" value="ZINC_FINGER_C2H2_1"/>
    <property type="match status" value="2"/>
</dbReference>
<feature type="compositionally biased region" description="Polar residues" evidence="9">
    <location>
        <begin position="142"/>
        <end position="171"/>
    </location>
</feature>
<proteinExistence type="predicted"/>
<dbReference type="Pfam" id="PF00096">
    <property type="entry name" value="zf-C2H2"/>
    <property type="match status" value="2"/>
</dbReference>
<dbReference type="GO" id="GO:0005634">
    <property type="term" value="C:nucleus"/>
    <property type="evidence" value="ECO:0007669"/>
    <property type="project" value="UniProtKB-SubCell"/>
</dbReference>
<dbReference type="GO" id="GO:0008270">
    <property type="term" value="F:zinc ion binding"/>
    <property type="evidence" value="ECO:0007669"/>
    <property type="project" value="UniProtKB-KW"/>
</dbReference>
<keyword evidence="7" id="KW-0539">Nucleus</keyword>
<feature type="region of interest" description="Disordered" evidence="9">
    <location>
        <begin position="322"/>
        <end position="403"/>
    </location>
</feature>
<dbReference type="InterPro" id="IPR013087">
    <property type="entry name" value="Znf_C2H2_type"/>
</dbReference>
<sequence>MSNPSDGTGPGKRVTLPPIRDLFRDELMHSPPHDPPSTTPTRLRMSDDVNDVSSFSSSMSRGPPSRMYRPVSEHPSPSFQSPALNRGNFLPSTPPYHDNYQRSGPSPTSTSQSHLSTPQRLDVQPSHPPSDSPVFRSRSHLPFQSSDRLQNRPTGPTSNQQPRPVHMQSSYVEPREPVQYNNLVQMPRLPTPPNPARTAQAHSLDSPPALVRAVAPWVIATNMDMGQIYEDEERTPISRPFDASSMAHSYTIPLGRCVEEGSQPPLGKYDCKFCGKLFNRPSSLRIHLNSHTGEKPFVCPHADCGRSFSVLSNMRRHARVHMNSPKEQDLEESNDETSRQSSPTPPPMPGPSTVTLEIVPTQSSHRSPIHSRQDNNPSDSSSVSMRSRSRSPEDVRMERVERP</sequence>
<dbReference type="OrthoDB" id="6077919at2759"/>
<accession>A0A9P5XNV0</accession>
<keyword evidence="5" id="KW-0862">Zinc</keyword>
<reference evidence="11" key="1">
    <citation type="submission" date="2020-11" db="EMBL/GenBank/DDBJ databases">
        <authorList>
            <consortium name="DOE Joint Genome Institute"/>
            <person name="Ahrendt S."/>
            <person name="Riley R."/>
            <person name="Andreopoulos W."/>
            <person name="Labutti K."/>
            <person name="Pangilinan J."/>
            <person name="Ruiz-Duenas F.J."/>
            <person name="Barrasa J.M."/>
            <person name="Sanchez-Garcia M."/>
            <person name="Camarero S."/>
            <person name="Miyauchi S."/>
            <person name="Serrano A."/>
            <person name="Linde D."/>
            <person name="Babiker R."/>
            <person name="Drula E."/>
            <person name="Ayuso-Fernandez I."/>
            <person name="Pacheco R."/>
            <person name="Padilla G."/>
            <person name="Ferreira P."/>
            <person name="Barriuso J."/>
            <person name="Kellner H."/>
            <person name="Castanera R."/>
            <person name="Alfaro M."/>
            <person name="Ramirez L."/>
            <person name="Pisabarro A.G."/>
            <person name="Kuo A."/>
            <person name="Tritt A."/>
            <person name="Lipzen A."/>
            <person name="He G."/>
            <person name="Yan M."/>
            <person name="Ng V."/>
            <person name="Cullen D."/>
            <person name="Martin F."/>
            <person name="Rosso M.-N."/>
            <person name="Henrissat B."/>
            <person name="Hibbett D."/>
            <person name="Martinez A.T."/>
            <person name="Grigoriev I.V."/>
        </authorList>
    </citation>
    <scope>NUCLEOTIDE SEQUENCE</scope>
    <source>
        <strain evidence="11">MF-IS2</strain>
    </source>
</reference>
<evidence type="ECO:0000256" key="3">
    <source>
        <dbReference type="ARBA" id="ARBA00022737"/>
    </source>
</evidence>